<dbReference type="Proteomes" id="UP000694925">
    <property type="component" value="Unplaced"/>
</dbReference>
<feature type="chain" id="PRO_5042485611" evidence="2">
    <location>
        <begin position="29"/>
        <end position="742"/>
    </location>
</feature>
<keyword evidence="2" id="KW-0732">Signal</keyword>
<evidence type="ECO:0000313" key="4">
    <source>
        <dbReference type="RefSeq" id="XP_017892675.1"/>
    </source>
</evidence>
<dbReference type="GeneID" id="108632535"/>
<gene>
    <name evidence="4" type="primary">LOC108632535</name>
</gene>
<dbReference type="KEGG" id="ccal:108632535"/>
<name>A0AAJ7JGJ7_9HYME</name>
<protein>
    <submittedName>
        <fullName evidence="4">Uncharacterized protein LOC108632535</fullName>
    </submittedName>
</protein>
<evidence type="ECO:0000313" key="3">
    <source>
        <dbReference type="Proteomes" id="UP000694925"/>
    </source>
</evidence>
<feature type="compositionally biased region" description="Basic and acidic residues" evidence="1">
    <location>
        <begin position="378"/>
        <end position="407"/>
    </location>
</feature>
<feature type="compositionally biased region" description="Low complexity" evidence="1">
    <location>
        <begin position="409"/>
        <end position="421"/>
    </location>
</feature>
<evidence type="ECO:0000256" key="2">
    <source>
        <dbReference type="SAM" id="SignalP"/>
    </source>
</evidence>
<accession>A0AAJ7JGJ7</accession>
<sequence>MTSHKVYPFGQLFLVCLTLAIFLESTNGDFYDRFRYLSNYNRPWSHLNHDTSLDFASSEHLPSYARFSEPRSPIFDSSESKEWFTASASKKIPTESKNSKKAVSPFYTLTDKDSQKYRDMVFKSGVPYCQEIKTKRATKDDNTVCYKCKNPKNGATYEQCSYASKPDSSNIDEVVIPGFRNRRSNSDEGFRRSDYGRYHSPYRFNDKIFSEATEDVPSEYKKKNEKCEKVVKDSMVCMVCKDTKSNAKYEQCSYVQQPTEKKYAYSKSSSFKDPEKRESRNEEDERKPDKEHSESKPVKEYSNSKDKESDKGSEEESGERKDSTNNCKKVQKDSQTCTVCKDPKTGGNYEKCSYTYEPEDKVYKYSRSKSFGYPRSSSSKDDSKEEPSDEKDKSEKSADDEYKRDYTIPESFYEYSSPSSYFKDEKPKSNYNRQAPSKDSKSSEDNDDSFSYERSKSESEKIAESMETSNCKEVQKDSMVCKVCKDPKTGSNSEQCSYKYEPSDKSYSYSKSKSYGNPRESDDKSHDGSEKKETKEPYHSRYDYPEEKRSYVTDTDSKDSSTTSESKPEAKEERSIAAKKIDESFYDAFKKKEEIKKILQEFQKEDRSNCKKIMRDKMTCYECADEKGFKKEECAFVAAEEPAEDKIDYREVKEYKGESSKKVPRHAIFEDFPIEPEAAASDVAYVKKEKPNSEETREVEPYEYVEETRPVFDKVLGFTLPAYMLSTSEYEEEFDKVFLHRN</sequence>
<proteinExistence type="predicted"/>
<feature type="signal peptide" evidence="2">
    <location>
        <begin position="1"/>
        <end position="28"/>
    </location>
</feature>
<feature type="compositionally biased region" description="Polar residues" evidence="1">
    <location>
        <begin position="324"/>
        <end position="338"/>
    </location>
</feature>
<feature type="compositionally biased region" description="Basic and acidic residues" evidence="1">
    <location>
        <begin position="566"/>
        <end position="577"/>
    </location>
</feature>
<keyword evidence="3" id="KW-1185">Reference proteome</keyword>
<dbReference type="AlphaFoldDB" id="A0AAJ7JGJ7"/>
<reference evidence="4" key="1">
    <citation type="submission" date="2025-08" db="UniProtKB">
        <authorList>
            <consortium name="RefSeq"/>
        </authorList>
    </citation>
    <scope>IDENTIFICATION</scope>
    <source>
        <tissue evidence="4">Whole body</tissue>
    </source>
</reference>
<evidence type="ECO:0000256" key="1">
    <source>
        <dbReference type="SAM" id="MobiDB-lite"/>
    </source>
</evidence>
<feature type="compositionally biased region" description="Basic and acidic residues" evidence="1">
    <location>
        <begin position="451"/>
        <end position="464"/>
    </location>
</feature>
<feature type="region of interest" description="Disordered" evidence="1">
    <location>
        <begin position="256"/>
        <end position="577"/>
    </location>
</feature>
<feature type="compositionally biased region" description="Basic and acidic residues" evidence="1">
    <location>
        <begin position="519"/>
        <end position="559"/>
    </location>
</feature>
<organism evidence="3 4">
    <name type="scientific">Ceratina calcarata</name>
    <dbReference type="NCBI Taxonomy" id="156304"/>
    <lineage>
        <taxon>Eukaryota</taxon>
        <taxon>Metazoa</taxon>
        <taxon>Ecdysozoa</taxon>
        <taxon>Arthropoda</taxon>
        <taxon>Hexapoda</taxon>
        <taxon>Insecta</taxon>
        <taxon>Pterygota</taxon>
        <taxon>Neoptera</taxon>
        <taxon>Endopterygota</taxon>
        <taxon>Hymenoptera</taxon>
        <taxon>Apocrita</taxon>
        <taxon>Aculeata</taxon>
        <taxon>Apoidea</taxon>
        <taxon>Anthophila</taxon>
        <taxon>Apidae</taxon>
        <taxon>Ceratina</taxon>
        <taxon>Zadontomerus</taxon>
    </lineage>
</organism>
<feature type="compositionally biased region" description="Low complexity" evidence="1">
    <location>
        <begin position="497"/>
        <end position="515"/>
    </location>
</feature>
<feature type="compositionally biased region" description="Basic and acidic residues" evidence="1">
    <location>
        <begin position="270"/>
        <end position="323"/>
    </location>
</feature>
<dbReference type="RefSeq" id="XP_017892675.1">
    <property type="nucleotide sequence ID" value="XM_018037186.2"/>
</dbReference>